<keyword evidence="2" id="KW-1185">Reference proteome</keyword>
<sequence>MLPYIDVACGTIFLSTPIYLLQADHESPNSNGRILGRYIAGIEAASDESDGLE</sequence>
<dbReference type="InParanoid" id="A0A0C3GF06"/>
<name>A0A0C3GF06_PILCF</name>
<dbReference type="Proteomes" id="UP000054166">
    <property type="component" value="Unassembled WGS sequence"/>
</dbReference>
<protein>
    <submittedName>
        <fullName evidence="1">Uncharacterized protein</fullName>
    </submittedName>
</protein>
<dbReference type="EMBL" id="KN832975">
    <property type="protein sequence ID" value="KIM89231.1"/>
    <property type="molecule type" value="Genomic_DNA"/>
</dbReference>
<evidence type="ECO:0000313" key="2">
    <source>
        <dbReference type="Proteomes" id="UP000054166"/>
    </source>
</evidence>
<organism evidence="1 2">
    <name type="scientific">Piloderma croceum (strain F 1598)</name>
    <dbReference type="NCBI Taxonomy" id="765440"/>
    <lineage>
        <taxon>Eukaryota</taxon>
        <taxon>Fungi</taxon>
        <taxon>Dikarya</taxon>
        <taxon>Basidiomycota</taxon>
        <taxon>Agaricomycotina</taxon>
        <taxon>Agaricomycetes</taxon>
        <taxon>Agaricomycetidae</taxon>
        <taxon>Atheliales</taxon>
        <taxon>Atheliaceae</taxon>
        <taxon>Piloderma</taxon>
    </lineage>
</organism>
<gene>
    <name evidence="1" type="ORF">PILCRDRAFT_813163</name>
</gene>
<dbReference type="AlphaFoldDB" id="A0A0C3GF06"/>
<reference evidence="2" key="2">
    <citation type="submission" date="2015-01" db="EMBL/GenBank/DDBJ databases">
        <title>Evolutionary Origins and Diversification of the Mycorrhizal Mutualists.</title>
        <authorList>
            <consortium name="DOE Joint Genome Institute"/>
            <consortium name="Mycorrhizal Genomics Consortium"/>
            <person name="Kohler A."/>
            <person name="Kuo A."/>
            <person name="Nagy L.G."/>
            <person name="Floudas D."/>
            <person name="Copeland A."/>
            <person name="Barry K.W."/>
            <person name="Cichocki N."/>
            <person name="Veneault-Fourrey C."/>
            <person name="LaButti K."/>
            <person name="Lindquist E.A."/>
            <person name="Lipzen A."/>
            <person name="Lundell T."/>
            <person name="Morin E."/>
            <person name="Murat C."/>
            <person name="Riley R."/>
            <person name="Ohm R."/>
            <person name="Sun H."/>
            <person name="Tunlid A."/>
            <person name="Henrissat B."/>
            <person name="Grigoriev I.V."/>
            <person name="Hibbett D.S."/>
            <person name="Martin F."/>
        </authorList>
    </citation>
    <scope>NUCLEOTIDE SEQUENCE [LARGE SCALE GENOMIC DNA]</scope>
    <source>
        <strain evidence="2">F 1598</strain>
    </source>
</reference>
<accession>A0A0C3GF06</accession>
<proteinExistence type="predicted"/>
<dbReference type="HOGENOM" id="CLU_3069487_0_0_1"/>
<reference evidence="1 2" key="1">
    <citation type="submission" date="2014-04" db="EMBL/GenBank/DDBJ databases">
        <authorList>
            <consortium name="DOE Joint Genome Institute"/>
            <person name="Kuo A."/>
            <person name="Tarkka M."/>
            <person name="Buscot F."/>
            <person name="Kohler A."/>
            <person name="Nagy L.G."/>
            <person name="Floudas D."/>
            <person name="Copeland A."/>
            <person name="Barry K.W."/>
            <person name="Cichocki N."/>
            <person name="Veneault-Fourrey C."/>
            <person name="LaButti K."/>
            <person name="Lindquist E.A."/>
            <person name="Lipzen A."/>
            <person name="Lundell T."/>
            <person name="Morin E."/>
            <person name="Murat C."/>
            <person name="Sun H."/>
            <person name="Tunlid A."/>
            <person name="Henrissat B."/>
            <person name="Grigoriev I.V."/>
            <person name="Hibbett D.S."/>
            <person name="Martin F."/>
            <person name="Nordberg H.P."/>
            <person name="Cantor M.N."/>
            <person name="Hua S.X."/>
        </authorList>
    </citation>
    <scope>NUCLEOTIDE SEQUENCE [LARGE SCALE GENOMIC DNA]</scope>
    <source>
        <strain evidence="1 2">F 1598</strain>
    </source>
</reference>
<evidence type="ECO:0000313" key="1">
    <source>
        <dbReference type="EMBL" id="KIM89231.1"/>
    </source>
</evidence>